<evidence type="ECO:0000313" key="5">
    <source>
        <dbReference type="EMBL" id="KPB01026.1"/>
    </source>
</evidence>
<dbReference type="GO" id="GO:0005829">
    <property type="term" value="C:cytosol"/>
    <property type="evidence" value="ECO:0007669"/>
    <property type="project" value="TreeGrafter"/>
</dbReference>
<organism evidence="5 6">
    <name type="scientific">Ahrensia marina</name>
    <dbReference type="NCBI Taxonomy" id="1514904"/>
    <lineage>
        <taxon>Bacteria</taxon>
        <taxon>Pseudomonadati</taxon>
        <taxon>Pseudomonadota</taxon>
        <taxon>Alphaproteobacteria</taxon>
        <taxon>Hyphomicrobiales</taxon>
        <taxon>Ahrensiaceae</taxon>
        <taxon>Ahrensia</taxon>
    </lineage>
</organism>
<keyword evidence="1" id="KW-0805">Transcription regulation</keyword>
<evidence type="ECO:0000256" key="1">
    <source>
        <dbReference type="ARBA" id="ARBA00023015"/>
    </source>
</evidence>
<reference evidence="5 6" key="1">
    <citation type="submission" date="2015-01" db="EMBL/GenBank/DDBJ databases">
        <title>Ahrensia donghaiensis sp. nov., a novel dimethylsulphoniopropionate-cleavage bacterium isolated from seawater and emended descriptions of the genus Ahrensia and Ahrensia kielensis.</title>
        <authorList>
            <person name="Liu J."/>
        </authorList>
    </citation>
    <scope>NUCLEOTIDE SEQUENCE [LARGE SCALE GENOMIC DNA]</scope>
    <source>
        <strain evidence="5 6">LZD062</strain>
    </source>
</reference>
<feature type="domain" description="HTH asnC-type" evidence="4">
    <location>
        <begin position="1"/>
        <end position="62"/>
    </location>
</feature>
<dbReference type="PANTHER" id="PTHR30154:SF46">
    <property type="entry name" value="TRANSCRIPTIONAL REGULATORY PROTEIN"/>
    <property type="match status" value="1"/>
</dbReference>
<dbReference type="PROSITE" id="PS50956">
    <property type="entry name" value="HTH_ASNC_2"/>
    <property type="match status" value="1"/>
</dbReference>
<evidence type="ECO:0000259" key="4">
    <source>
        <dbReference type="PROSITE" id="PS50956"/>
    </source>
</evidence>
<keyword evidence="6" id="KW-1185">Reference proteome</keyword>
<dbReference type="PRINTS" id="PR00033">
    <property type="entry name" value="HTHASNC"/>
</dbReference>
<dbReference type="Pfam" id="PF13412">
    <property type="entry name" value="HTH_24"/>
    <property type="match status" value="1"/>
</dbReference>
<dbReference type="InterPro" id="IPR019887">
    <property type="entry name" value="Tscrpt_reg_AsnC/Lrp_C"/>
</dbReference>
<dbReference type="GO" id="GO:0043200">
    <property type="term" value="P:response to amino acid"/>
    <property type="evidence" value="ECO:0007669"/>
    <property type="project" value="TreeGrafter"/>
</dbReference>
<sequence>MDKTDRNILAALQNDARLTNNELADIVGLSASQCSRRRTQLEKDGVIVGYHAKLDREKTGFGLTTIISVTLATHNSENSKRIRELFNSLPEIIEAHAMTGEMDYYIKIATKDLKSLSSFINDKLLAHEAVQNVKTAISLETLKDTQNIPVGL</sequence>
<dbReference type="InterPro" id="IPR036390">
    <property type="entry name" value="WH_DNA-bd_sf"/>
</dbReference>
<dbReference type="SMART" id="SM00344">
    <property type="entry name" value="HTH_ASNC"/>
    <property type="match status" value="1"/>
</dbReference>
<accession>A0A0M9GMM5</accession>
<evidence type="ECO:0000313" key="6">
    <source>
        <dbReference type="Proteomes" id="UP000038011"/>
    </source>
</evidence>
<keyword evidence="2" id="KW-0238">DNA-binding</keyword>
<dbReference type="SUPFAM" id="SSF54909">
    <property type="entry name" value="Dimeric alpha+beta barrel"/>
    <property type="match status" value="1"/>
</dbReference>
<evidence type="ECO:0000256" key="2">
    <source>
        <dbReference type="ARBA" id="ARBA00023125"/>
    </source>
</evidence>
<dbReference type="Gene3D" id="1.10.10.10">
    <property type="entry name" value="Winged helix-like DNA-binding domain superfamily/Winged helix DNA-binding domain"/>
    <property type="match status" value="1"/>
</dbReference>
<dbReference type="GO" id="GO:0006355">
    <property type="term" value="P:regulation of DNA-templated transcription"/>
    <property type="evidence" value="ECO:0007669"/>
    <property type="project" value="UniProtKB-ARBA"/>
</dbReference>
<evidence type="ECO:0000256" key="3">
    <source>
        <dbReference type="ARBA" id="ARBA00023163"/>
    </source>
</evidence>
<protein>
    <submittedName>
        <fullName evidence="5">AsnC family transcriptional regulator</fullName>
    </submittedName>
</protein>
<dbReference type="Pfam" id="PF01037">
    <property type="entry name" value="AsnC_trans_reg"/>
    <property type="match status" value="1"/>
</dbReference>
<dbReference type="InterPro" id="IPR011008">
    <property type="entry name" value="Dimeric_a/b-barrel"/>
</dbReference>
<dbReference type="SUPFAM" id="SSF46785">
    <property type="entry name" value="Winged helix' DNA-binding domain"/>
    <property type="match status" value="1"/>
</dbReference>
<dbReference type="InterPro" id="IPR019888">
    <property type="entry name" value="Tscrpt_reg_AsnC-like"/>
</dbReference>
<dbReference type="STRING" id="1514904.SU32_10275"/>
<dbReference type="GO" id="GO:0043565">
    <property type="term" value="F:sequence-specific DNA binding"/>
    <property type="evidence" value="ECO:0007669"/>
    <property type="project" value="InterPro"/>
</dbReference>
<dbReference type="Proteomes" id="UP000038011">
    <property type="component" value="Unassembled WGS sequence"/>
</dbReference>
<dbReference type="AlphaFoldDB" id="A0A0M9GMM5"/>
<dbReference type="EMBL" id="JXMU01000014">
    <property type="protein sequence ID" value="KPB01026.1"/>
    <property type="molecule type" value="Genomic_DNA"/>
</dbReference>
<name>A0A0M9GMM5_9HYPH</name>
<dbReference type="InterPro" id="IPR036388">
    <property type="entry name" value="WH-like_DNA-bd_sf"/>
</dbReference>
<dbReference type="RefSeq" id="WP_053999275.1">
    <property type="nucleotide sequence ID" value="NZ_JXMU01000014.1"/>
</dbReference>
<proteinExistence type="predicted"/>
<dbReference type="PATRIC" id="fig|1514904.3.peg.887"/>
<comment type="caution">
    <text evidence="5">The sequence shown here is derived from an EMBL/GenBank/DDBJ whole genome shotgun (WGS) entry which is preliminary data.</text>
</comment>
<keyword evidence="3" id="KW-0804">Transcription</keyword>
<gene>
    <name evidence="5" type="ORF">SU32_10275</name>
</gene>
<dbReference type="PANTHER" id="PTHR30154">
    <property type="entry name" value="LEUCINE-RESPONSIVE REGULATORY PROTEIN"/>
    <property type="match status" value="1"/>
</dbReference>
<dbReference type="InterPro" id="IPR011991">
    <property type="entry name" value="ArsR-like_HTH"/>
</dbReference>
<dbReference type="CDD" id="cd00090">
    <property type="entry name" value="HTH_ARSR"/>
    <property type="match status" value="1"/>
</dbReference>
<dbReference type="OrthoDB" id="9803143at2"/>
<dbReference type="Gene3D" id="3.30.70.920">
    <property type="match status" value="1"/>
</dbReference>
<dbReference type="InterPro" id="IPR000485">
    <property type="entry name" value="AsnC-type_HTH_dom"/>
</dbReference>